<sequence>MTSPSLRQLDIFAQLVASGSMAECADALGVSIDAIRRDMATLERRLGFPLFETAGGAARLTDAGRKTVRAMALLSDQSEAQWQADDPPPAPSVVAQSPPVVAPAAQPGPDSAPAQASESDRITITITAPAPLFSHFQDALTAFEEANPDIAITLDLHARSAGEAQHMLARGETDIIYFHALGEPTAFPSRYVWSEQIALYLGDAHPLARADMVSAGDLAGVPRLAMEPGNGLRAVTDQALDKARLDLGPPTLETDNLYDIMVAAREGRGWFAAFGPLARDFGRMQGIARLKLAMPLPAIEIRQAVREDADGAAQALAEYLFM</sequence>
<dbReference type="GO" id="GO:0003677">
    <property type="term" value="F:DNA binding"/>
    <property type="evidence" value="ECO:0007669"/>
    <property type="project" value="UniProtKB-KW"/>
</dbReference>
<dbReference type="InterPro" id="IPR036390">
    <property type="entry name" value="WH_DNA-bd_sf"/>
</dbReference>
<dbReference type="PANTHER" id="PTHR30346:SF28">
    <property type="entry name" value="HTH-TYPE TRANSCRIPTIONAL REGULATOR CYNR"/>
    <property type="match status" value="1"/>
</dbReference>
<accession>A0A7W6DER5</accession>
<keyword evidence="2" id="KW-0805">Transcription regulation</keyword>
<evidence type="ECO:0000256" key="3">
    <source>
        <dbReference type="ARBA" id="ARBA00023125"/>
    </source>
</evidence>
<dbReference type="InterPro" id="IPR005119">
    <property type="entry name" value="LysR_subst-bd"/>
</dbReference>
<dbReference type="Pfam" id="PF03466">
    <property type="entry name" value="LysR_substrate"/>
    <property type="match status" value="1"/>
</dbReference>
<comment type="caution">
    <text evidence="7">The sequence shown here is derived from an EMBL/GenBank/DDBJ whole genome shotgun (WGS) entry which is preliminary data.</text>
</comment>
<evidence type="ECO:0000313" key="7">
    <source>
        <dbReference type="EMBL" id="MBB3981910.1"/>
    </source>
</evidence>
<reference evidence="7 8" key="1">
    <citation type="submission" date="2020-08" db="EMBL/GenBank/DDBJ databases">
        <title>Genomic Encyclopedia of Type Strains, Phase IV (KMG-IV): sequencing the most valuable type-strain genomes for metagenomic binning, comparative biology and taxonomic classification.</title>
        <authorList>
            <person name="Goeker M."/>
        </authorList>
    </citation>
    <scope>NUCLEOTIDE SEQUENCE [LARGE SCALE GENOMIC DNA]</scope>
    <source>
        <strain evidence="7 8">DSM 29348</strain>
    </source>
</reference>
<name>A0A7W6DER5_9SPHN</name>
<dbReference type="Proteomes" id="UP000552757">
    <property type="component" value="Unassembled WGS sequence"/>
</dbReference>
<keyword evidence="4" id="KW-0804">Transcription</keyword>
<dbReference type="PROSITE" id="PS50931">
    <property type="entry name" value="HTH_LYSR"/>
    <property type="match status" value="1"/>
</dbReference>
<evidence type="ECO:0000259" key="6">
    <source>
        <dbReference type="PROSITE" id="PS50931"/>
    </source>
</evidence>
<evidence type="ECO:0000256" key="1">
    <source>
        <dbReference type="ARBA" id="ARBA00009437"/>
    </source>
</evidence>
<dbReference type="AlphaFoldDB" id="A0A7W6DER5"/>
<dbReference type="EMBL" id="JACIEB010000003">
    <property type="protein sequence ID" value="MBB3981910.1"/>
    <property type="molecule type" value="Genomic_DNA"/>
</dbReference>
<dbReference type="PANTHER" id="PTHR30346">
    <property type="entry name" value="TRANSCRIPTIONAL DUAL REGULATOR HCAR-RELATED"/>
    <property type="match status" value="1"/>
</dbReference>
<organism evidence="7 8">
    <name type="scientific">Sphingobium fontiphilum</name>
    <dbReference type="NCBI Taxonomy" id="944425"/>
    <lineage>
        <taxon>Bacteria</taxon>
        <taxon>Pseudomonadati</taxon>
        <taxon>Pseudomonadota</taxon>
        <taxon>Alphaproteobacteria</taxon>
        <taxon>Sphingomonadales</taxon>
        <taxon>Sphingomonadaceae</taxon>
        <taxon>Sphingobium</taxon>
    </lineage>
</organism>
<dbReference type="InterPro" id="IPR036388">
    <property type="entry name" value="WH-like_DNA-bd_sf"/>
</dbReference>
<dbReference type="Pfam" id="PF00126">
    <property type="entry name" value="HTH_1"/>
    <property type="match status" value="1"/>
</dbReference>
<proteinExistence type="inferred from homology"/>
<dbReference type="Gene3D" id="3.40.190.10">
    <property type="entry name" value="Periplasmic binding protein-like II"/>
    <property type="match status" value="2"/>
</dbReference>
<gene>
    <name evidence="7" type="ORF">GGR44_001569</name>
</gene>
<evidence type="ECO:0000256" key="4">
    <source>
        <dbReference type="ARBA" id="ARBA00023163"/>
    </source>
</evidence>
<protein>
    <submittedName>
        <fullName evidence="7">DNA-binding transcriptional LysR family regulator</fullName>
    </submittedName>
</protein>
<dbReference type="Gene3D" id="1.10.10.10">
    <property type="entry name" value="Winged helix-like DNA-binding domain superfamily/Winged helix DNA-binding domain"/>
    <property type="match status" value="1"/>
</dbReference>
<evidence type="ECO:0000256" key="5">
    <source>
        <dbReference type="SAM" id="MobiDB-lite"/>
    </source>
</evidence>
<feature type="domain" description="HTH lysR-type" evidence="6">
    <location>
        <begin position="4"/>
        <end position="61"/>
    </location>
</feature>
<comment type="similarity">
    <text evidence="1">Belongs to the LysR transcriptional regulatory family.</text>
</comment>
<dbReference type="InterPro" id="IPR000847">
    <property type="entry name" value="LysR_HTH_N"/>
</dbReference>
<dbReference type="GO" id="GO:0003700">
    <property type="term" value="F:DNA-binding transcription factor activity"/>
    <property type="evidence" value="ECO:0007669"/>
    <property type="project" value="InterPro"/>
</dbReference>
<dbReference type="GO" id="GO:0032993">
    <property type="term" value="C:protein-DNA complex"/>
    <property type="evidence" value="ECO:0007669"/>
    <property type="project" value="TreeGrafter"/>
</dbReference>
<dbReference type="RefSeq" id="WP_183955012.1">
    <property type="nucleotide sequence ID" value="NZ_JACIEB010000003.1"/>
</dbReference>
<dbReference type="SUPFAM" id="SSF46785">
    <property type="entry name" value="Winged helix' DNA-binding domain"/>
    <property type="match status" value="1"/>
</dbReference>
<evidence type="ECO:0000256" key="2">
    <source>
        <dbReference type="ARBA" id="ARBA00023015"/>
    </source>
</evidence>
<dbReference type="SUPFAM" id="SSF53850">
    <property type="entry name" value="Periplasmic binding protein-like II"/>
    <property type="match status" value="1"/>
</dbReference>
<dbReference type="CDD" id="cd05466">
    <property type="entry name" value="PBP2_LTTR_substrate"/>
    <property type="match status" value="1"/>
</dbReference>
<keyword evidence="3 7" id="KW-0238">DNA-binding</keyword>
<evidence type="ECO:0000313" key="8">
    <source>
        <dbReference type="Proteomes" id="UP000552757"/>
    </source>
</evidence>
<feature type="compositionally biased region" description="Low complexity" evidence="5">
    <location>
        <begin position="92"/>
        <end position="107"/>
    </location>
</feature>
<keyword evidence="8" id="KW-1185">Reference proteome</keyword>
<feature type="region of interest" description="Disordered" evidence="5">
    <location>
        <begin position="78"/>
        <end position="118"/>
    </location>
</feature>